<dbReference type="Gene3D" id="1.10.10.1740">
    <property type="entry name" value="Transmembrane protein 14-like"/>
    <property type="match status" value="1"/>
</dbReference>
<evidence type="ECO:0000313" key="8">
    <source>
        <dbReference type="Proteomes" id="UP001642484"/>
    </source>
</evidence>
<evidence type="ECO:0000256" key="6">
    <source>
        <dbReference type="SAM" id="Phobius"/>
    </source>
</evidence>
<accession>A0ABP0NWU3</accession>
<evidence type="ECO:0000256" key="3">
    <source>
        <dbReference type="ARBA" id="ARBA00022692"/>
    </source>
</evidence>
<evidence type="ECO:0000256" key="1">
    <source>
        <dbReference type="ARBA" id="ARBA00004370"/>
    </source>
</evidence>
<feature type="transmembrane region" description="Helical" evidence="6">
    <location>
        <begin position="12"/>
        <end position="32"/>
    </location>
</feature>
<dbReference type="InterPro" id="IPR044890">
    <property type="entry name" value="TMEM14_sf"/>
</dbReference>
<evidence type="ECO:0000313" key="7">
    <source>
        <dbReference type="EMBL" id="CAK9068278.1"/>
    </source>
</evidence>
<keyword evidence="3 6" id="KW-0812">Transmembrane</keyword>
<dbReference type="Pfam" id="PF03647">
    <property type="entry name" value="Tmemb_14"/>
    <property type="match status" value="1"/>
</dbReference>
<keyword evidence="8" id="KW-1185">Reference proteome</keyword>
<gene>
    <name evidence="7" type="ORF">CCMP2556_LOCUS33537</name>
</gene>
<evidence type="ECO:0000256" key="2">
    <source>
        <dbReference type="ARBA" id="ARBA00007590"/>
    </source>
</evidence>
<proteinExistence type="inferred from homology"/>
<keyword evidence="5 6" id="KW-0472">Membrane</keyword>
<evidence type="ECO:0000256" key="5">
    <source>
        <dbReference type="ARBA" id="ARBA00023136"/>
    </source>
</evidence>
<name>A0ABP0NWU3_9DINO</name>
<reference evidence="7 8" key="1">
    <citation type="submission" date="2024-02" db="EMBL/GenBank/DDBJ databases">
        <authorList>
            <person name="Chen Y."/>
            <person name="Shah S."/>
            <person name="Dougan E. K."/>
            <person name="Thang M."/>
            <person name="Chan C."/>
        </authorList>
    </citation>
    <scope>NUCLEOTIDE SEQUENCE [LARGE SCALE GENOMIC DNA]</scope>
</reference>
<keyword evidence="4 6" id="KW-1133">Transmembrane helix</keyword>
<comment type="subcellular location">
    <subcellularLocation>
        <location evidence="1">Membrane</location>
    </subcellularLocation>
</comment>
<evidence type="ECO:0000256" key="4">
    <source>
        <dbReference type="ARBA" id="ARBA00022989"/>
    </source>
</evidence>
<comment type="caution">
    <text evidence="7">The sequence shown here is derived from an EMBL/GenBank/DDBJ whole genome shotgun (WGS) entry which is preliminary data.</text>
</comment>
<dbReference type="EMBL" id="CAXAMN010022309">
    <property type="protein sequence ID" value="CAK9068278.1"/>
    <property type="molecule type" value="Genomic_DNA"/>
</dbReference>
<dbReference type="InterPro" id="IPR005349">
    <property type="entry name" value="TMEM14"/>
</dbReference>
<organism evidence="7 8">
    <name type="scientific">Durusdinium trenchii</name>
    <dbReference type="NCBI Taxonomy" id="1381693"/>
    <lineage>
        <taxon>Eukaryota</taxon>
        <taxon>Sar</taxon>
        <taxon>Alveolata</taxon>
        <taxon>Dinophyceae</taxon>
        <taxon>Suessiales</taxon>
        <taxon>Symbiodiniaceae</taxon>
        <taxon>Durusdinium</taxon>
    </lineage>
</organism>
<sequence>MSMDTEQLLKISLIYSYVLAATVFLGGVMGFVKAKSKASLIASSCVACGILALDYVTLEVSKFQGQLLQVLLYALVSMMFQRKYSASGGQLEEPLSGAPSGKSAFRKVKLVFFTFIFCI</sequence>
<comment type="similarity">
    <text evidence="2">Belongs to the TMEM14 family.</text>
</comment>
<dbReference type="Proteomes" id="UP001642484">
    <property type="component" value="Unassembled WGS sequence"/>
</dbReference>
<protein>
    <submittedName>
        <fullName evidence="7">Uncharacterized protein</fullName>
    </submittedName>
</protein>